<evidence type="ECO:0000256" key="1">
    <source>
        <dbReference type="ARBA" id="ARBA00001954"/>
    </source>
</evidence>
<evidence type="ECO:0000259" key="9">
    <source>
        <dbReference type="Pfam" id="PF24606"/>
    </source>
</evidence>
<dbReference type="InterPro" id="IPR004294">
    <property type="entry name" value="Carotenoid_Oase"/>
</dbReference>
<feature type="compositionally biased region" description="Low complexity" evidence="7">
    <location>
        <begin position="1394"/>
        <end position="1420"/>
    </location>
</feature>
<evidence type="ECO:0000256" key="6">
    <source>
        <dbReference type="ARBA" id="ARBA00023004"/>
    </source>
</evidence>
<evidence type="ECO:0000313" key="11">
    <source>
        <dbReference type="Proteomes" id="UP001497444"/>
    </source>
</evidence>
<keyword evidence="8" id="KW-1133">Transmembrane helix</keyword>
<evidence type="ECO:0000256" key="8">
    <source>
        <dbReference type="SAM" id="Phobius"/>
    </source>
</evidence>
<feature type="domain" description="CEMIP beta-helix" evidence="9">
    <location>
        <begin position="490"/>
        <end position="683"/>
    </location>
</feature>
<gene>
    <name evidence="10" type="ORF">CSSPJE1EN1_LOCUS26835</name>
</gene>
<evidence type="ECO:0000256" key="3">
    <source>
        <dbReference type="ARBA" id="ARBA00022723"/>
    </source>
</evidence>
<dbReference type="PANTHER" id="PTHR10543">
    <property type="entry name" value="BETA-CAROTENE DIOXYGENASE"/>
    <property type="match status" value="1"/>
</dbReference>
<evidence type="ECO:0000256" key="5">
    <source>
        <dbReference type="ARBA" id="ARBA00023002"/>
    </source>
</evidence>
<feature type="transmembrane region" description="Helical" evidence="8">
    <location>
        <begin position="1184"/>
        <end position="1207"/>
    </location>
</feature>
<keyword evidence="4" id="KW-0223">Dioxygenase</keyword>
<evidence type="ECO:0000313" key="10">
    <source>
        <dbReference type="EMBL" id="CAK9251457.1"/>
    </source>
</evidence>
<dbReference type="Pfam" id="PF24606">
    <property type="entry name" value="CEMIP_beta-hel"/>
    <property type="match status" value="1"/>
</dbReference>
<keyword evidence="5" id="KW-0560">Oxidoreductase</keyword>
<dbReference type="Proteomes" id="UP001497444">
    <property type="component" value="Unassembled WGS sequence"/>
</dbReference>
<feature type="compositionally biased region" description="Pro residues" evidence="7">
    <location>
        <begin position="1384"/>
        <end position="1393"/>
    </location>
</feature>
<keyword evidence="6" id="KW-0408">Iron</keyword>
<evidence type="ECO:0000256" key="2">
    <source>
        <dbReference type="ARBA" id="ARBA00006787"/>
    </source>
</evidence>
<dbReference type="EMBL" id="CAXAQS010000387">
    <property type="protein sequence ID" value="CAK9251457.1"/>
    <property type="molecule type" value="Genomic_DNA"/>
</dbReference>
<evidence type="ECO:0000256" key="4">
    <source>
        <dbReference type="ARBA" id="ARBA00022964"/>
    </source>
</evidence>
<feature type="compositionally biased region" description="Polar residues" evidence="7">
    <location>
        <begin position="1333"/>
        <end position="1351"/>
    </location>
</feature>
<organism evidence="10 11">
    <name type="scientific">Sphagnum jensenii</name>
    <dbReference type="NCBI Taxonomy" id="128206"/>
    <lineage>
        <taxon>Eukaryota</taxon>
        <taxon>Viridiplantae</taxon>
        <taxon>Streptophyta</taxon>
        <taxon>Embryophyta</taxon>
        <taxon>Bryophyta</taxon>
        <taxon>Sphagnophytina</taxon>
        <taxon>Sphagnopsida</taxon>
        <taxon>Sphagnales</taxon>
        <taxon>Sphagnaceae</taxon>
        <taxon>Sphagnum</taxon>
    </lineage>
</organism>
<protein>
    <recommendedName>
        <fullName evidence="9">CEMIP beta-helix domain-containing protein</fullName>
    </recommendedName>
</protein>
<sequence length="1483" mass="160967">MNHNLERTVIGSVELGKGVIPYIHDFSVTSNYAVLMIWPVRLDFSKITDGGGLFGAMSWQGDRVNTIIHVFDLRGKGPKEGRYTRPVKSFTAPPMFSYHHVNAFEKEGENGVELVVDVTGYKDGEICYGENGFLLIPNMKNPSTRSKQVRDGDCYRFILPLSESRENGVSNSSFIQPFILPMIDASGMSYTGEMARVNDIFKGRQYRFSYCVTSFAGCDVESRGGFLEWALVKRDHDIALDRLRHKISHQPSVITWSDAHCYPSEPVFVPNPEGKSEDDGLLLSEVYDAVRGFVVMEKTASFEMSLTECSHTGYIYIKDNEAYHPVLRTRVFGGVGSSGSGPSIDIFGRPFSRTWSLIASPVAINSTNITLFHNPYDMGWQVGDRIIIAATQPLSQGTSQAFNISWLSPNSNQIVLSAGANQVFNAQFLYPNNAGVALMAAEVINLSRNIIITGDNFRNVNCDPGIVPVNGISTLGCSCNPSINRTVCTIGLHTMLDGGGVMRMQYARFEKCGQRGVKGKYCMHFHFVDECPNCLFQGNAVEFGMQRGIVVHETHLSTVQDNVLNDVRGAGIFIEDGNEMYNKIKYNVVVCPWVLISSTKYGCTVPGTDNGQADGSDNQAGFWAINPINDLVGNRAVNSFNGMFYDLGDNQGGIGEAQGHVNTLYSPMGRLDGNTFHGHGRFGTYVLSYFPKRYCLPNLTANGWLTNKTLCTGFTSVGLDNGLGFSASRSVDYQSAFIGGYTVGDFQYNRHVSINNLNNIYWKETKNFADGCSGHIVNGYYSGGNMALPDMAAFIIENTIFSGSTTFEANHHCNVGVTGFLCMPTYVLSNVSWITVTSINWVIFHQNANNYDVCAYADTINDAWPGVPAYELASFYAQGILCKLPLRSLRVYSHGLTLETGYNLTLSIYSGNKLLTNFSIPYHQIGSDGSTTPAKQGWAFPVVVNANYEYVLGREGGDGKVPSDFIIEFSDPVFGNRWSPDTIILTVRGQNCTKKTVSSQHDRRWVWSGSPDYLESEVWGRGACSSYPNMPAITCPSVIPPLSPTSCQSECSTECNNGYCDCGSKKCVCNPGFVGSSCSIDLCAAARCGPHGNCDNCSIVTCPPASSDCYLAGSCQTSGACSAETERPDGSPCNSVPYGVCKSGVCVSTSSTPASTGACTYSDSQGGGGGSDSNTSSSTLSTGVTAAISVICVLACACFVGIGIYYFRRHRKYATSTNGKMEEVVEDEEEKFLEVISTSRPTDTGRTSINEDHEAKEERTVSISDNPFLKRDKAKVGNTLKHLSKHRETISASFNKVTDADRDSFVASENYSSYTPEDAVPSGRGSLDKKQYDSNTNQRQMSPRDSPNNRTPVWAAPNSLRNSPRTGGTGAVVNLRSGLREGPPSRPPLPPSVLPSSSSSSSSSVPSDSIRAATVPAKPTKPTKPPRPSPSNMPQSLASSPPPPLPPKPKSKVSNASPPSLPVSKKPSVPKHTEGNNDNDDIW</sequence>
<dbReference type="PANTHER" id="PTHR10543:SF24">
    <property type="entry name" value="CAROTENOID ISOMEROOXYGENASE"/>
    <property type="match status" value="1"/>
</dbReference>
<feature type="compositionally biased region" description="Pro residues" evidence="7">
    <location>
        <begin position="1422"/>
        <end position="1431"/>
    </location>
</feature>
<dbReference type="Gene3D" id="2.10.25.10">
    <property type="entry name" value="Laminin"/>
    <property type="match status" value="1"/>
</dbReference>
<dbReference type="InterPro" id="IPR055401">
    <property type="entry name" value="CEMIP_beta-hel_dom"/>
</dbReference>
<dbReference type="Pfam" id="PF03055">
    <property type="entry name" value="RPE65"/>
    <property type="match status" value="1"/>
</dbReference>
<feature type="region of interest" description="Disordered" evidence="7">
    <location>
        <begin position="1309"/>
        <end position="1483"/>
    </location>
</feature>
<comment type="similarity">
    <text evidence="2">Belongs to the carotenoid oxygenase family.</text>
</comment>
<keyword evidence="3" id="KW-0479">Metal-binding</keyword>
<reference evidence="10" key="1">
    <citation type="submission" date="2024-02" db="EMBL/GenBank/DDBJ databases">
        <authorList>
            <consortium name="ELIXIR-Norway"/>
            <consortium name="Elixir Norway"/>
        </authorList>
    </citation>
    <scope>NUCLEOTIDE SEQUENCE</scope>
</reference>
<comment type="cofactor">
    <cofactor evidence="1">
        <name>Fe(2+)</name>
        <dbReference type="ChEBI" id="CHEBI:29033"/>
    </cofactor>
</comment>
<keyword evidence="8" id="KW-0812">Transmembrane</keyword>
<evidence type="ECO:0000256" key="7">
    <source>
        <dbReference type="SAM" id="MobiDB-lite"/>
    </source>
</evidence>
<name>A0ABP0VD69_9BRYO</name>
<proteinExistence type="inferred from homology"/>
<comment type="caution">
    <text evidence="10">The sequence shown here is derived from an EMBL/GenBank/DDBJ whole genome shotgun (WGS) entry which is preliminary data.</text>
</comment>
<keyword evidence="8" id="KW-0472">Membrane</keyword>
<accession>A0ABP0VD69</accession>
<keyword evidence="11" id="KW-1185">Reference proteome</keyword>